<organism evidence="2 3">
    <name type="scientific">Alloprevotella tannerae ATCC 51259</name>
    <dbReference type="NCBI Taxonomy" id="626522"/>
    <lineage>
        <taxon>Bacteria</taxon>
        <taxon>Pseudomonadati</taxon>
        <taxon>Bacteroidota</taxon>
        <taxon>Bacteroidia</taxon>
        <taxon>Bacteroidales</taxon>
        <taxon>Prevotellaceae</taxon>
        <taxon>Alloprevotella</taxon>
    </lineage>
</organism>
<dbReference type="GeneID" id="84576189"/>
<keyword evidence="1" id="KW-1133">Transmembrane helix</keyword>
<name>C9LG53_9BACT</name>
<dbReference type="RefSeq" id="WP_006254968.1">
    <property type="nucleotide sequence ID" value="NZ_GG700642.1"/>
</dbReference>
<dbReference type="AlphaFoldDB" id="C9LG53"/>
<gene>
    <name evidence="2" type="ORF">GCWU000325_01193</name>
</gene>
<keyword evidence="1" id="KW-0472">Membrane</keyword>
<comment type="caution">
    <text evidence="2">The sequence shown here is derived from an EMBL/GenBank/DDBJ whole genome shotgun (WGS) entry which is preliminary data.</text>
</comment>
<keyword evidence="3" id="KW-1185">Reference proteome</keyword>
<accession>C9LG53</accession>
<feature type="transmembrane region" description="Helical" evidence="1">
    <location>
        <begin position="6"/>
        <end position="25"/>
    </location>
</feature>
<dbReference type="OrthoDB" id="1123156at2"/>
<dbReference type="EMBL" id="ACIJ02000018">
    <property type="protein sequence ID" value="EEX71661.1"/>
    <property type="molecule type" value="Genomic_DNA"/>
</dbReference>
<evidence type="ECO:0000256" key="1">
    <source>
        <dbReference type="SAM" id="Phobius"/>
    </source>
</evidence>
<keyword evidence="1" id="KW-0812">Transmembrane</keyword>
<dbReference type="Proteomes" id="UP000003460">
    <property type="component" value="Unassembled WGS sequence"/>
</dbReference>
<proteinExistence type="predicted"/>
<protein>
    <submittedName>
        <fullName evidence="2">Uncharacterized protein</fullName>
    </submittedName>
</protein>
<evidence type="ECO:0000313" key="2">
    <source>
        <dbReference type="EMBL" id="EEX71661.1"/>
    </source>
</evidence>
<evidence type="ECO:0000313" key="3">
    <source>
        <dbReference type="Proteomes" id="UP000003460"/>
    </source>
</evidence>
<dbReference type="STRING" id="626522.GCWU000325_01193"/>
<reference evidence="2" key="1">
    <citation type="submission" date="2009-09" db="EMBL/GenBank/DDBJ databases">
        <authorList>
            <person name="Weinstock G."/>
            <person name="Sodergren E."/>
            <person name="Clifton S."/>
            <person name="Fulton L."/>
            <person name="Fulton B."/>
            <person name="Courtney L."/>
            <person name="Fronick C."/>
            <person name="Harrison M."/>
            <person name="Strong C."/>
            <person name="Farmer C."/>
            <person name="Delahaunty K."/>
            <person name="Markovic C."/>
            <person name="Hall O."/>
            <person name="Minx P."/>
            <person name="Tomlinson C."/>
            <person name="Mitreva M."/>
            <person name="Nelson J."/>
            <person name="Hou S."/>
            <person name="Wollam A."/>
            <person name="Pepin K.H."/>
            <person name="Johnson M."/>
            <person name="Bhonagiri V."/>
            <person name="Nash W.E."/>
            <person name="Warren W."/>
            <person name="Chinwalla A."/>
            <person name="Mardis E.R."/>
            <person name="Wilson R.K."/>
        </authorList>
    </citation>
    <scope>NUCLEOTIDE SEQUENCE [LARGE SCALE GENOMIC DNA]</scope>
    <source>
        <strain evidence="2">ATCC 51259</strain>
    </source>
</reference>
<dbReference type="HOGENOM" id="CLU_2701755_0_0_10"/>
<sequence>MFENFGFALVLIAAGLAFLAVKLFFGKKFVHTHLEGNKALNKKGITCVMEMERKERAKSNKRKVSERSSETKE</sequence>